<dbReference type="PANTHER" id="PTHR35128">
    <property type="entry name" value="SECRETION-REGULATING GUANINE NUCLEOTIDE EXCHANGE FACTOR"/>
    <property type="match status" value="1"/>
</dbReference>
<dbReference type="SUPFAM" id="SSF53474">
    <property type="entry name" value="alpha/beta-Hydrolases"/>
    <property type="match status" value="1"/>
</dbReference>
<reference evidence="1 2" key="1">
    <citation type="journal article" date="2018" name="Plant J.">
        <title>Genome sequences of Chlorella sorokiniana UTEX 1602 and Micractinium conductrix SAG 241.80: implications to maltose excretion by a green alga.</title>
        <authorList>
            <person name="Arriola M.B."/>
            <person name="Velmurugan N."/>
            <person name="Zhang Y."/>
            <person name="Plunkett M.H."/>
            <person name="Hondzo H."/>
            <person name="Barney B.M."/>
        </authorList>
    </citation>
    <scope>NUCLEOTIDE SEQUENCE [LARGE SCALE GENOMIC DNA]</scope>
    <source>
        <strain evidence="2">UTEX 1602</strain>
    </source>
</reference>
<dbReference type="AlphaFoldDB" id="A0A2P6TNM6"/>
<comment type="caution">
    <text evidence="1">The sequence shown here is derived from an EMBL/GenBank/DDBJ whole genome shotgun (WGS) entry which is preliminary data.</text>
</comment>
<organism evidence="1 2">
    <name type="scientific">Chlorella sorokiniana</name>
    <name type="common">Freshwater green alga</name>
    <dbReference type="NCBI Taxonomy" id="3076"/>
    <lineage>
        <taxon>Eukaryota</taxon>
        <taxon>Viridiplantae</taxon>
        <taxon>Chlorophyta</taxon>
        <taxon>core chlorophytes</taxon>
        <taxon>Trebouxiophyceae</taxon>
        <taxon>Chlorellales</taxon>
        <taxon>Chlorellaceae</taxon>
        <taxon>Chlorella clade</taxon>
        <taxon>Chlorella</taxon>
    </lineage>
</organism>
<evidence type="ECO:0000313" key="2">
    <source>
        <dbReference type="Proteomes" id="UP000239899"/>
    </source>
</evidence>
<dbReference type="PANTHER" id="PTHR35128:SF1">
    <property type="entry name" value="SECRETION-REGULATING GUANINE NUCLEOTIDE EXCHANGE FACTOR"/>
    <property type="match status" value="1"/>
</dbReference>
<gene>
    <name evidence="1" type="ORF">C2E21_5329</name>
</gene>
<keyword evidence="2" id="KW-1185">Reference proteome</keyword>
<proteinExistence type="predicted"/>
<name>A0A2P6TNM6_CHLSO</name>
<evidence type="ECO:0000313" key="1">
    <source>
        <dbReference type="EMBL" id="PRW50941.1"/>
    </source>
</evidence>
<accession>A0A2P6TNM6</accession>
<dbReference type="Proteomes" id="UP000239899">
    <property type="component" value="Unassembled WGS sequence"/>
</dbReference>
<dbReference type="InterPro" id="IPR029058">
    <property type="entry name" value="AB_hydrolase_fold"/>
</dbReference>
<dbReference type="EMBL" id="LHPG02000010">
    <property type="protein sequence ID" value="PRW50941.1"/>
    <property type="molecule type" value="Genomic_DNA"/>
</dbReference>
<sequence length="302" mass="32183">MVVLLHKCGRSAGDFWPYSSQGCSTCQGLPNSVAKTKQALARGYAVVAVSSRDRSREGRCFGMEADAPAVVEVISTFPAKLGLPAGAPVYVDGASSGGSLALRLPRLVKFSGVIGEVIGPPNFGKELELLDQSGLGPMPPTLYIHMPHDEDMAAKVAENIALLRARGTPVAEIQVFPRPVTPAYFAGCSPYISDSLAALLHTRLKDGGLLDSTDMLAVDLKDARWGAFRSYTNGPMEADLAGMPDQGIKFAPLLSLHIFDCLGVAWARHETIGEYMTAALVWLENGGKVDVGEVAARFRVPR</sequence>
<dbReference type="OrthoDB" id="10022521at2759"/>
<protein>
    <submittedName>
        <fullName evidence="1">Uncharacterized protein</fullName>
    </submittedName>
</protein>
<dbReference type="Gene3D" id="3.40.50.1820">
    <property type="entry name" value="alpha/beta hydrolase"/>
    <property type="match status" value="1"/>
</dbReference>